<comment type="caution">
    <text evidence="2">The sequence shown here is derived from an EMBL/GenBank/DDBJ whole genome shotgun (WGS) entry which is preliminary data.</text>
</comment>
<reference evidence="3" key="1">
    <citation type="journal article" date="2019" name="Int. J. Syst. Evol. Microbiol.">
        <title>The Global Catalogue of Microorganisms (GCM) 10K type strain sequencing project: providing services to taxonomists for standard genome sequencing and annotation.</title>
        <authorList>
            <consortium name="The Broad Institute Genomics Platform"/>
            <consortium name="The Broad Institute Genome Sequencing Center for Infectious Disease"/>
            <person name="Wu L."/>
            <person name="Ma J."/>
        </authorList>
    </citation>
    <scope>NUCLEOTIDE SEQUENCE [LARGE SCALE GENOMIC DNA]</scope>
    <source>
        <strain evidence="3">JCM 12140</strain>
    </source>
</reference>
<gene>
    <name evidence="2" type="ORF">GCM10009627_30820</name>
</gene>
<dbReference type="RefSeq" id="WP_204607423.1">
    <property type="nucleotide sequence ID" value="NZ_BAAAJX010000017.1"/>
</dbReference>
<evidence type="ECO:0000313" key="2">
    <source>
        <dbReference type="EMBL" id="GAA1494736.1"/>
    </source>
</evidence>
<evidence type="ECO:0000313" key="3">
    <source>
        <dbReference type="Proteomes" id="UP001501742"/>
    </source>
</evidence>
<accession>A0ABP4K6P4</accession>
<name>A0ABP4K6P4_9MICO</name>
<keyword evidence="3" id="KW-1185">Reference proteome</keyword>
<feature type="region of interest" description="Disordered" evidence="1">
    <location>
        <begin position="1"/>
        <end position="64"/>
    </location>
</feature>
<feature type="compositionally biased region" description="Basic residues" evidence="1">
    <location>
        <begin position="50"/>
        <end position="61"/>
    </location>
</feature>
<feature type="compositionally biased region" description="Basic and acidic residues" evidence="1">
    <location>
        <begin position="38"/>
        <end position="49"/>
    </location>
</feature>
<sequence>MTDSPIFNPMLDEDDDEQVVAGPRVVLPRSDANRPTPVHREPRFGEKGFGKGKPHPHRGTPRARVTENDAPLLAYLNEVQVATTVAASTVLRARESRVSTGGRMLTPDGMHDKLKRLEKLGMVQATYSRDDRVSLLWGVTEAGIAAAQRFGYLLEDSQPNQYVLKDMKRRTQNHYRAIAQVGANFIGGVYSKKLGIGPVTVDQLISEPRMRREQRPIQKMLEARDKDNPGFGTWRERTLNQAATEIGEGKLAVGDLLLKYPELRTIGRPNADPTSPRFKDAHWPDLVIDLDKNRSSLRGKSLLIEVELSNKSWRELEMILATMAKEVARPVVYERVVYFTAQESIAKRILQADKNAGLNLVESGKLLILPIEDRFGTPFKILDTIAD</sequence>
<organism evidence="2 3">
    <name type="scientific">Curtobacterium herbarum</name>
    <dbReference type="NCBI Taxonomy" id="150122"/>
    <lineage>
        <taxon>Bacteria</taxon>
        <taxon>Bacillati</taxon>
        <taxon>Actinomycetota</taxon>
        <taxon>Actinomycetes</taxon>
        <taxon>Micrococcales</taxon>
        <taxon>Microbacteriaceae</taxon>
        <taxon>Curtobacterium</taxon>
    </lineage>
</organism>
<evidence type="ECO:0000256" key="1">
    <source>
        <dbReference type="SAM" id="MobiDB-lite"/>
    </source>
</evidence>
<dbReference type="Proteomes" id="UP001501742">
    <property type="component" value="Unassembled WGS sequence"/>
</dbReference>
<protein>
    <submittedName>
        <fullName evidence="2">Uncharacterized protein</fullName>
    </submittedName>
</protein>
<dbReference type="EMBL" id="BAAAJX010000017">
    <property type="protein sequence ID" value="GAA1494736.1"/>
    <property type="molecule type" value="Genomic_DNA"/>
</dbReference>
<proteinExistence type="predicted"/>